<protein>
    <submittedName>
        <fullName evidence="1">Uncharacterized protein</fullName>
    </submittedName>
</protein>
<evidence type="ECO:0000313" key="1">
    <source>
        <dbReference type="EMBL" id="TGZ59780.1"/>
    </source>
</evidence>
<name>A0A4S2L9V5_OPIFE</name>
<proteinExistence type="predicted"/>
<reference evidence="1 2" key="1">
    <citation type="journal article" date="2019" name="BMC Genomics">
        <title>New insights from Opisthorchis felineus genome: update on genomics of the epidemiologically important liver flukes.</title>
        <authorList>
            <person name="Ershov N.I."/>
            <person name="Mordvinov V.A."/>
            <person name="Prokhortchouk E.B."/>
            <person name="Pakharukova M.Y."/>
            <person name="Gunbin K.V."/>
            <person name="Ustyantsev K."/>
            <person name="Genaev M.A."/>
            <person name="Blinov A.G."/>
            <person name="Mazur A."/>
            <person name="Boulygina E."/>
            <person name="Tsygankova S."/>
            <person name="Khrameeva E."/>
            <person name="Chekanov N."/>
            <person name="Fan G."/>
            <person name="Xiao A."/>
            <person name="Zhang H."/>
            <person name="Xu X."/>
            <person name="Yang H."/>
            <person name="Solovyev V."/>
            <person name="Lee S.M."/>
            <person name="Liu X."/>
            <person name="Afonnikov D.A."/>
            <person name="Skryabin K.G."/>
        </authorList>
    </citation>
    <scope>NUCLEOTIDE SEQUENCE [LARGE SCALE GENOMIC DNA]</scope>
    <source>
        <strain evidence="1">AK-0245</strain>
        <tissue evidence="1">Whole organism</tissue>
    </source>
</reference>
<evidence type="ECO:0000313" key="2">
    <source>
        <dbReference type="Proteomes" id="UP000308267"/>
    </source>
</evidence>
<dbReference type="AlphaFoldDB" id="A0A4S2L9V5"/>
<sequence>MTPLGGSGTTCEIQFRNAFSWEHQMVTFHKCDSHGQGQRLISVRSDPIHVFQRTTTPSSVTQSDYIHLAPRMYHFPDKLATAERYATLVQSELTPICTHKQPYRITDFKTAHLTFSFVL</sequence>
<accession>A0A4S2L9V5</accession>
<dbReference type="EMBL" id="SJOL01008692">
    <property type="protein sequence ID" value="TGZ59780.1"/>
    <property type="molecule type" value="Genomic_DNA"/>
</dbReference>
<comment type="caution">
    <text evidence="1">The sequence shown here is derived from an EMBL/GenBank/DDBJ whole genome shotgun (WGS) entry which is preliminary data.</text>
</comment>
<gene>
    <name evidence="1" type="ORF">CRM22_008892</name>
</gene>
<organism evidence="1 2">
    <name type="scientific">Opisthorchis felineus</name>
    <dbReference type="NCBI Taxonomy" id="147828"/>
    <lineage>
        <taxon>Eukaryota</taxon>
        <taxon>Metazoa</taxon>
        <taxon>Spiralia</taxon>
        <taxon>Lophotrochozoa</taxon>
        <taxon>Platyhelminthes</taxon>
        <taxon>Trematoda</taxon>
        <taxon>Digenea</taxon>
        <taxon>Opisthorchiida</taxon>
        <taxon>Opisthorchiata</taxon>
        <taxon>Opisthorchiidae</taxon>
        <taxon>Opisthorchis</taxon>
    </lineage>
</organism>
<keyword evidence="2" id="KW-1185">Reference proteome</keyword>
<dbReference type="Proteomes" id="UP000308267">
    <property type="component" value="Unassembled WGS sequence"/>
</dbReference>